<gene>
    <name evidence="1" type="ORF">NDU88_008045</name>
</gene>
<sequence length="104" mass="11984">MFFLLSNALKRWLFNRAAARRFVVSEDIRHGHLGLCVSIPLRRHCKYVRGAVAERLLDTVTCITSQEDCRVAAPHVYKLPPESPPSRLFRQQSIVEPEWLSTHS</sequence>
<proteinExistence type="predicted"/>
<protein>
    <recommendedName>
        <fullName evidence="3">Secreted protein</fullName>
    </recommendedName>
</protein>
<name>A0AAV7QME0_PLEWA</name>
<reference evidence="1" key="1">
    <citation type="journal article" date="2022" name="bioRxiv">
        <title>Sequencing and chromosome-scale assembly of the giantPleurodeles waltlgenome.</title>
        <authorList>
            <person name="Brown T."/>
            <person name="Elewa A."/>
            <person name="Iarovenko S."/>
            <person name="Subramanian E."/>
            <person name="Araus A.J."/>
            <person name="Petzold A."/>
            <person name="Susuki M."/>
            <person name="Suzuki K.-i.T."/>
            <person name="Hayashi T."/>
            <person name="Toyoda A."/>
            <person name="Oliveira C."/>
            <person name="Osipova E."/>
            <person name="Leigh N.D."/>
            <person name="Simon A."/>
            <person name="Yun M.H."/>
        </authorList>
    </citation>
    <scope>NUCLEOTIDE SEQUENCE</scope>
    <source>
        <strain evidence="1">20211129_DDA</strain>
        <tissue evidence="1">Liver</tissue>
    </source>
</reference>
<dbReference type="EMBL" id="JANPWB010000010">
    <property type="protein sequence ID" value="KAJ1141717.1"/>
    <property type="molecule type" value="Genomic_DNA"/>
</dbReference>
<accession>A0AAV7QME0</accession>
<evidence type="ECO:0000313" key="2">
    <source>
        <dbReference type="Proteomes" id="UP001066276"/>
    </source>
</evidence>
<dbReference type="Proteomes" id="UP001066276">
    <property type="component" value="Chromosome 6"/>
</dbReference>
<evidence type="ECO:0008006" key="3">
    <source>
        <dbReference type="Google" id="ProtNLM"/>
    </source>
</evidence>
<comment type="caution">
    <text evidence="1">The sequence shown here is derived from an EMBL/GenBank/DDBJ whole genome shotgun (WGS) entry which is preliminary data.</text>
</comment>
<evidence type="ECO:0000313" key="1">
    <source>
        <dbReference type="EMBL" id="KAJ1141717.1"/>
    </source>
</evidence>
<organism evidence="1 2">
    <name type="scientific">Pleurodeles waltl</name>
    <name type="common">Iberian ribbed newt</name>
    <dbReference type="NCBI Taxonomy" id="8319"/>
    <lineage>
        <taxon>Eukaryota</taxon>
        <taxon>Metazoa</taxon>
        <taxon>Chordata</taxon>
        <taxon>Craniata</taxon>
        <taxon>Vertebrata</taxon>
        <taxon>Euteleostomi</taxon>
        <taxon>Amphibia</taxon>
        <taxon>Batrachia</taxon>
        <taxon>Caudata</taxon>
        <taxon>Salamandroidea</taxon>
        <taxon>Salamandridae</taxon>
        <taxon>Pleurodelinae</taxon>
        <taxon>Pleurodeles</taxon>
    </lineage>
</organism>
<keyword evidence="2" id="KW-1185">Reference proteome</keyword>
<dbReference type="AlphaFoldDB" id="A0AAV7QME0"/>